<keyword evidence="2" id="KW-1185">Reference proteome</keyword>
<organism evidence="1 2">
    <name type="scientific">Caerostris extrusa</name>
    <name type="common">Bark spider</name>
    <name type="synonym">Caerostris bankana</name>
    <dbReference type="NCBI Taxonomy" id="172846"/>
    <lineage>
        <taxon>Eukaryota</taxon>
        <taxon>Metazoa</taxon>
        <taxon>Ecdysozoa</taxon>
        <taxon>Arthropoda</taxon>
        <taxon>Chelicerata</taxon>
        <taxon>Arachnida</taxon>
        <taxon>Araneae</taxon>
        <taxon>Araneomorphae</taxon>
        <taxon>Entelegynae</taxon>
        <taxon>Araneoidea</taxon>
        <taxon>Araneidae</taxon>
        <taxon>Caerostris</taxon>
    </lineage>
</organism>
<evidence type="ECO:0000313" key="2">
    <source>
        <dbReference type="Proteomes" id="UP001054945"/>
    </source>
</evidence>
<protein>
    <submittedName>
        <fullName evidence="1">Uncharacterized protein</fullName>
    </submittedName>
</protein>
<dbReference type="Proteomes" id="UP001054945">
    <property type="component" value="Unassembled WGS sequence"/>
</dbReference>
<comment type="caution">
    <text evidence="1">The sequence shown here is derived from an EMBL/GenBank/DDBJ whole genome shotgun (WGS) entry which is preliminary data.</text>
</comment>
<dbReference type="EMBL" id="BPLR01019099">
    <property type="protein sequence ID" value="GIZ04526.1"/>
    <property type="molecule type" value="Genomic_DNA"/>
</dbReference>
<proteinExistence type="predicted"/>
<evidence type="ECO:0000313" key="1">
    <source>
        <dbReference type="EMBL" id="GIZ04526.1"/>
    </source>
</evidence>
<accession>A0AAV4YDR1</accession>
<sequence length="74" mass="8703">MYRHKWNVPEYITDEMSSHFISDFNESEDASNNQLFQHYETPLEMPILSIQNAQYNPMDPIPPTDAIILSNPFQ</sequence>
<reference evidence="1 2" key="1">
    <citation type="submission" date="2021-06" db="EMBL/GenBank/DDBJ databases">
        <title>Caerostris extrusa draft genome.</title>
        <authorList>
            <person name="Kono N."/>
            <person name="Arakawa K."/>
        </authorList>
    </citation>
    <scope>NUCLEOTIDE SEQUENCE [LARGE SCALE GENOMIC DNA]</scope>
</reference>
<name>A0AAV4YDR1_CAEEX</name>
<gene>
    <name evidence="1" type="ORF">CEXT_267711</name>
</gene>
<dbReference type="AlphaFoldDB" id="A0AAV4YDR1"/>